<dbReference type="AlphaFoldDB" id="D2Z6V3"/>
<reference evidence="2 3" key="1">
    <citation type="journal article" date="2010" name="Stand. Genomic Sci.">
        <title>Permanent draft genome sequence of Dethiosulfovibrio peptidovorans type strain (SEBR 4207).</title>
        <authorList>
            <person name="Labutti K."/>
            <person name="Mayilraj S."/>
            <person name="Clum A."/>
            <person name="Lucas S."/>
            <person name="Glavina Del Rio T."/>
            <person name="Nolan M."/>
            <person name="Tice H."/>
            <person name="Cheng J.F."/>
            <person name="Pitluck S."/>
            <person name="Liolios K."/>
            <person name="Ivanova N."/>
            <person name="Mavromatis K."/>
            <person name="Mikhailova N."/>
            <person name="Pati A."/>
            <person name="Goodwin L."/>
            <person name="Chen A."/>
            <person name="Palaniappan K."/>
            <person name="Land M."/>
            <person name="Hauser L."/>
            <person name="Chang Y.J."/>
            <person name="Jeffries C.D."/>
            <person name="Rohde M."/>
            <person name="Spring S."/>
            <person name="Goker M."/>
            <person name="Woyke T."/>
            <person name="Bristow J."/>
            <person name="Eisen J.A."/>
            <person name="Markowitz V."/>
            <person name="Hugenholtz P."/>
            <person name="Kyrpides N.C."/>
            <person name="Klenk H.P."/>
            <person name="Lapidus A."/>
        </authorList>
    </citation>
    <scope>NUCLEOTIDE SEQUENCE [LARGE SCALE GENOMIC DNA]</scope>
    <source>
        <strain evidence="2 3">DSM 11002</strain>
    </source>
</reference>
<dbReference type="PROSITE" id="PS51257">
    <property type="entry name" value="PROKAR_LIPOPROTEIN"/>
    <property type="match status" value="1"/>
</dbReference>
<name>D2Z6V3_9BACT</name>
<keyword evidence="3" id="KW-1185">Reference proteome</keyword>
<gene>
    <name evidence="2" type="ORF">Dpep_1174</name>
</gene>
<organism evidence="2 3">
    <name type="scientific">Dethiosulfovibrio peptidovorans DSM 11002</name>
    <dbReference type="NCBI Taxonomy" id="469381"/>
    <lineage>
        <taxon>Bacteria</taxon>
        <taxon>Thermotogati</taxon>
        <taxon>Synergistota</taxon>
        <taxon>Synergistia</taxon>
        <taxon>Synergistales</taxon>
        <taxon>Dethiosulfovibrionaceae</taxon>
        <taxon>Dethiosulfovibrio</taxon>
    </lineage>
</organism>
<accession>D2Z6V3</accession>
<keyword evidence="1" id="KW-0472">Membrane</keyword>
<evidence type="ECO:0000313" key="3">
    <source>
        <dbReference type="Proteomes" id="UP000006427"/>
    </source>
</evidence>
<keyword evidence="1" id="KW-1133">Transmembrane helix</keyword>
<evidence type="ECO:0000256" key="1">
    <source>
        <dbReference type="SAM" id="Phobius"/>
    </source>
</evidence>
<dbReference type="PaxDb" id="469381-Dpep_1174"/>
<dbReference type="Proteomes" id="UP000006427">
    <property type="component" value="Unassembled WGS sequence"/>
</dbReference>
<evidence type="ECO:0008006" key="4">
    <source>
        <dbReference type="Google" id="ProtNLM"/>
    </source>
</evidence>
<dbReference type="EMBL" id="ABTR02000001">
    <property type="protein sequence ID" value="EFC91200.1"/>
    <property type="molecule type" value="Genomic_DNA"/>
</dbReference>
<proteinExistence type="predicted"/>
<protein>
    <recommendedName>
        <fullName evidence="4">Lipoprotein</fullName>
    </recommendedName>
</protein>
<comment type="caution">
    <text evidence="2">The sequence shown here is derived from an EMBL/GenBank/DDBJ whole genome shotgun (WGS) entry which is preliminary data.</text>
</comment>
<evidence type="ECO:0000313" key="2">
    <source>
        <dbReference type="EMBL" id="EFC91200.1"/>
    </source>
</evidence>
<sequence>MVGRSFNISIVVMIVVLIIGCGSPPGAVVVM</sequence>
<feature type="transmembrane region" description="Helical" evidence="1">
    <location>
        <begin position="6"/>
        <end position="30"/>
    </location>
</feature>
<keyword evidence="1" id="KW-0812">Transmembrane</keyword>